<reference evidence="1 2" key="1">
    <citation type="submission" date="2018-06" db="EMBL/GenBank/DDBJ databases">
        <title>Spirosoma sp. HMF3257 Genome sequencing and assembly.</title>
        <authorList>
            <person name="Kang H."/>
            <person name="Cha I."/>
            <person name="Kim H."/>
            <person name="Kang J."/>
            <person name="Joh K."/>
        </authorList>
    </citation>
    <scope>NUCLEOTIDE SEQUENCE [LARGE SCALE GENOMIC DNA]</scope>
    <source>
        <strain evidence="1 2">HMF3257</strain>
    </source>
</reference>
<keyword evidence="2" id="KW-1185">Reference proteome</keyword>
<sequence>MEHYTLDFKAPNGFPSSADVTIYRDIQLVVVSETGKGMSVTNAAEVIATEIVNRYGLDPDRMLFIEHYSDEQRTKPYGESYDLVTFTWDGLRAHNPEWRHLPLAEFNEILNTVKSEWN</sequence>
<dbReference type="EMBL" id="QLII01000004">
    <property type="protein sequence ID" value="RAI72866.1"/>
    <property type="molecule type" value="Genomic_DNA"/>
</dbReference>
<dbReference type="Proteomes" id="UP000249016">
    <property type="component" value="Unassembled WGS sequence"/>
</dbReference>
<evidence type="ECO:0000313" key="1">
    <source>
        <dbReference type="EMBL" id="RAI72866.1"/>
    </source>
</evidence>
<dbReference type="AlphaFoldDB" id="A0A327NFX7"/>
<protein>
    <submittedName>
        <fullName evidence="1">Uncharacterized protein</fullName>
    </submittedName>
</protein>
<dbReference type="OrthoDB" id="960748at2"/>
<proteinExistence type="predicted"/>
<gene>
    <name evidence="1" type="ORF">HMF3257_38800</name>
</gene>
<evidence type="ECO:0000313" key="2">
    <source>
        <dbReference type="Proteomes" id="UP000249016"/>
    </source>
</evidence>
<dbReference type="RefSeq" id="WP_111351352.1">
    <property type="nucleotide sequence ID" value="NZ_QLII01000004.1"/>
</dbReference>
<name>A0A327NFX7_9BACT</name>
<accession>A0A327NFX7</accession>
<comment type="caution">
    <text evidence="1">The sequence shown here is derived from an EMBL/GenBank/DDBJ whole genome shotgun (WGS) entry which is preliminary data.</text>
</comment>
<organism evidence="1 2">
    <name type="scientific">Spirosoma telluris</name>
    <dbReference type="NCBI Taxonomy" id="2183553"/>
    <lineage>
        <taxon>Bacteria</taxon>
        <taxon>Pseudomonadati</taxon>
        <taxon>Bacteroidota</taxon>
        <taxon>Cytophagia</taxon>
        <taxon>Cytophagales</taxon>
        <taxon>Cytophagaceae</taxon>
        <taxon>Spirosoma</taxon>
    </lineage>
</organism>